<dbReference type="InterPro" id="IPR029033">
    <property type="entry name" value="His_PPase_superfam"/>
</dbReference>
<sequence length="230" mass="25845">MAADKDAGTPRVFLARHGQTEWSMNGRWTGTTDLPLTTAGEAQVSRSAHQLIGPGKLIDPAKLSLILISPMQRARKTYELMFAPATRQNLLKSKATVSPELSEWNYGDYEGLNTKEIRELREKRGLNGKDWDHFRDGCEGGESPEQVVERLDSIIERIREIHKPNMHGENACDVLLVAHGHNLRSFVRRWLNYPIDFPLSAMLEPGGIGILSYQHHNINEPAFLLGMALP</sequence>
<feature type="binding site" evidence="2">
    <location>
        <position position="73"/>
    </location>
    <ligand>
        <name>substrate</name>
    </ligand>
</feature>
<accession>A0A8H6CIC2</accession>
<gene>
    <name evidence="3" type="ORF">HO133_010672</name>
</gene>
<dbReference type="AlphaFoldDB" id="A0A8H6CIC2"/>
<feature type="active site" description="Proton donor/acceptor" evidence="1">
    <location>
        <position position="103"/>
    </location>
</feature>
<dbReference type="PANTHER" id="PTHR48100:SF15">
    <property type="entry name" value="SEDOHEPTULOSE 1,7-BISPHOSPHATASE"/>
    <property type="match status" value="1"/>
</dbReference>
<dbReference type="SUPFAM" id="SSF53254">
    <property type="entry name" value="Phosphoglycerate mutase-like"/>
    <property type="match status" value="1"/>
</dbReference>
<dbReference type="GeneID" id="59339062"/>
<name>A0A8H6CIC2_9LECA</name>
<dbReference type="GO" id="GO:0050278">
    <property type="term" value="F:sedoheptulose-bisphosphatase activity"/>
    <property type="evidence" value="ECO:0007669"/>
    <property type="project" value="TreeGrafter"/>
</dbReference>
<protein>
    <recommendedName>
        <fullName evidence="5">Phosphoglycerate mutase</fullName>
    </recommendedName>
</protein>
<dbReference type="InterPro" id="IPR050275">
    <property type="entry name" value="PGM_Phosphatase"/>
</dbReference>
<evidence type="ECO:0008006" key="5">
    <source>
        <dbReference type="Google" id="ProtNLM"/>
    </source>
</evidence>
<evidence type="ECO:0000256" key="2">
    <source>
        <dbReference type="PIRSR" id="PIRSR613078-2"/>
    </source>
</evidence>
<dbReference type="Gene3D" id="3.40.50.1240">
    <property type="entry name" value="Phosphoglycerate mutase-like"/>
    <property type="match status" value="1"/>
</dbReference>
<evidence type="ECO:0000313" key="3">
    <source>
        <dbReference type="EMBL" id="KAF6224098.1"/>
    </source>
</evidence>
<dbReference type="Pfam" id="PF00300">
    <property type="entry name" value="His_Phos_1"/>
    <property type="match status" value="1"/>
</dbReference>
<dbReference type="InterPro" id="IPR013078">
    <property type="entry name" value="His_Pase_superF_clade-1"/>
</dbReference>
<dbReference type="CDD" id="cd07067">
    <property type="entry name" value="HP_PGM_like"/>
    <property type="match status" value="1"/>
</dbReference>
<keyword evidence="4" id="KW-1185">Reference proteome</keyword>
<dbReference type="EMBL" id="JACCJB010000009">
    <property type="protein sequence ID" value="KAF6224098.1"/>
    <property type="molecule type" value="Genomic_DNA"/>
</dbReference>
<dbReference type="RefSeq" id="XP_037153158.1">
    <property type="nucleotide sequence ID" value="XM_037301524.1"/>
</dbReference>
<evidence type="ECO:0000313" key="4">
    <source>
        <dbReference type="Proteomes" id="UP000593566"/>
    </source>
</evidence>
<feature type="binding site" evidence="2">
    <location>
        <begin position="103"/>
        <end position="106"/>
    </location>
    <ligand>
        <name>substrate</name>
    </ligand>
</feature>
<dbReference type="Proteomes" id="UP000593566">
    <property type="component" value="Unassembled WGS sequence"/>
</dbReference>
<proteinExistence type="predicted"/>
<comment type="caution">
    <text evidence="3">The sequence shown here is derived from an EMBL/GenBank/DDBJ whole genome shotgun (WGS) entry which is preliminary data.</text>
</comment>
<reference evidence="3 4" key="1">
    <citation type="journal article" date="2020" name="Genomics">
        <title>Complete, high-quality genomes from long-read metagenomic sequencing of two wolf lichen thalli reveals enigmatic genome architecture.</title>
        <authorList>
            <person name="McKenzie S.K."/>
            <person name="Walston R.F."/>
            <person name="Allen J.L."/>
        </authorList>
    </citation>
    <scope>NUCLEOTIDE SEQUENCE [LARGE SCALE GENOMIC DNA]</scope>
    <source>
        <strain evidence="3">WasteWater1</strain>
    </source>
</reference>
<dbReference type="PANTHER" id="PTHR48100">
    <property type="entry name" value="BROAD-SPECIFICITY PHOSPHATASE YOR283W-RELATED"/>
    <property type="match status" value="1"/>
</dbReference>
<evidence type="ECO:0000256" key="1">
    <source>
        <dbReference type="PIRSR" id="PIRSR613078-1"/>
    </source>
</evidence>
<dbReference type="SMART" id="SM00855">
    <property type="entry name" value="PGAM"/>
    <property type="match status" value="1"/>
</dbReference>
<feature type="active site" description="Tele-phosphohistidine intermediate" evidence="1">
    <location>
        <position position="17"/>
    </location>
</feature>
<organism evidence="3 4">
    <name type="scientific">Letharia lupina</name>
    <dbReference type="NCBI Taxonomy" id="560253"/>
    <lineage>
        <taxon>Eukaryota</taxon>
        <taxon>Fungi</taxon>
        <taxon>Dikarya</taxon>
        <taxon>Ascomycota</taxon>
        <taxon>Pezizomycotina</taxon>
        <taxon>Lecanoromycetes</taxon>
        <taxon>OSLEUM clade</taxon>
        <taxon>Lecanoromycetidae</taxon>
        <taxon>Lecanorales</taxon>
        <taxon>Lecanorineae</taxon>
        <taxon>Parmeliaceae</taxon>
        <taxon>Letharia</taxon>
    </lineage>
</organism>
<dbReference type="GO" id="GO:0046390">
    <property type="term" value="P:ribose phosphate biosynthetic process"/>
    <property type="evidence" value="ECO:0007669"/>
    <property type="project" value="TreeGrafter"/>
</dbReference>
<feature type="binding site" evidence="2">
    <location>
        <begin position="29"/>
        <end position="30"/>
    </location>
    <ligand>
        <name>substrate</name>
    </ligand>
</feature>